<sequence>MSGMKSQLIEASQQLADSEGELEGVRADLAQLKATKEIVFGKGLRVFEVSLPKGYFGSVSGKVQNMSSEPMELVYIAVVAYGEDGSLEGVSLEKVYDLFPDEVADWDAYPGGGC</sequence>
<comment type="caution">
    <text evidence="2">The sequence shown here is derived from an EMBL/GenBank/DDBJ whole genome shotgun (WGS) entry which is preliminary data.</text>
</comment>
<gene>
    <name evidence="2" type="ORF">S12H4_24729</name>
</gene>
<dbReference type="AlphaFoldDB" id="X1RJF1"/>
<evidence type="ECO:0000313" key="2">
    <source>
        <dbReference type="EMBL" id="GAI80882.1"/>
    </source>
</evidence>
<protein>
    <submittedName>
        <fullName evidence="2">Uncharacterized protein</fullName>
    </submittedName>
</protein>
<evidence type="ECO:0000256" key="1">
    <source>
        <dbReference type="SAM" id="Coils"/>
    </source>
</evidence>
<feature type="coiled-coil region" evidence="1">
    <location>
        <begin position="8"/>
        <end position="35"/>
    </location>
</feature>
<keyword evidence="1" id="KW-0175">Coiled coil</keyword>
<dbReference type="EMBL" id="BARW01013530">
    <property type="protein sequence ID" value="GAI80882.1"/>
    <property type="molecule type" value="Genomic_DNA"/>
</dbReference>
<name>X1RJF1_9ZZZZ</name>
<reference evidence="2" key="1">
    <citation type="journal article" date="2014" name="Front. Microbiol.">
        <title>High frequency of phylogenetically diverse reductive dehalogenase-homologous genes in deep subseafloor sedimentary metagenomes.</title>
        <authorList>
            <person name="Kawai M."/>
            <person name="Futagami T."/>
            <person name="Toyoda A."/>
            <person name="Takaki Y."/>
            <person name="Nishi S."/>
            <person name="Hori S."/>
            <person name="Arai W."/>
            <person name="Tsubouchi T."/>
            <person name="Morono Y."/>
            <person name="Uchiyama I."/>
            <person name="Ito T."/>
            <person name="Fujiyama A."/>
            <person name="Inagaki F."/>
            <person name="Takami H."/>
        </authorList>
    </citation>
    <scope>NUCLEOTIDE SEQUENCE</scope>
    <source>
        <strain evidence="2">Expedition CK06-06</strain>
    </source>
</reference>
<organism evidence="2">
    <name type="scientific">marine sediment metagenome</name>
    <dbReference type="NCBI Taxonomy" id="412755"/>
    <lineage>
        <taxon>unclassified sequences</taxon>
        <taxon>metagenomes</taxon>
        <taxon>ecological metagenomes</taxon>
    </lineage>
</organism>
<accession>X1RJF1</accession>
<proteinExistence type="predicted"/>